<comment type="subcellular location">
    <subcellularLocation>
        <location evidence="1">Endomembrane system</location>
    </subcellularLocation>
</comment>
<evidence type="ECO:0000259" key="4">
    <source>
        <dbReference type="PROSITE" id="PS50275"/>
    </source>
</evidence>
<dbReference type="InterPro" id="IPR002013">
    <property type="entry name" value="SAC_dom"/>
</dbReference>
<dbReference type="PANTHER" id="PTHR45738">
    <property type="entry name" value="POLYPHOSPHOINOSITIDE PHOSPHATASE"/>
    <property type="match status" value="1"/>
</dbReference>
<reference evidence="5 6" key="1">
    <citation type="submission" date="2014-03" db="EMBL/GenBank/DDBJ databases">
        <title>Draft genome of the hookworm Oesophagostomum dentatum.</title>
        <authorList>
            <person name="Mitreva M."/>
        </authorList>
    </citation>
    <scope>NUCLEOTIDE SEQUENCE [LARGE SCALE GENOMIC DNA]</scope>
    <source>
        <strain evidence="5 6">OD-Hann</strain>
    </source>
</reference>
<evidence type="ECO:0000256" key="1">
    <source>
        <dbReference type="ARBA" id="ARBA00004308"/>
    </source>
</evidence>
<protein>
    <recommendedName>
        <fullName evidence="4">SAC domain-containing protein</fullName>
    </recommendedName>
</protein>
<dbReference type="OrthoDB" id="405996at2759"/>
<proteinExistence type="predicted"/>
<evidence type="ECO:0000313" key="5">
    <source>
        <dbReference type="EMBL" id="KHJ84317.1"/>
    </source>
</evidence>
<evidence type="ECO:0000256" key="3">
    <source>
        <dbReference type="ARBA" id="ARBA00023136"/>
    </source>
</evidence>
<keyword evidence="6" id="KW-1185">Reference proteome</keyword>
<dbReference type="EMBL" id="KN569105">
    <property type="protein sequence ID" value="KHJ84317.1"/>
    <property type="molecule type" value="Genomic_DNA"/>
</dbReference>
<sequence length="314" mass="35879">CFSVVYRSSPSTNSRNGRKGSPGLIERISNAFGLLGVVRFLEGYYLIVVTKANIIANFGYHSIYKIAEVAMISIAMDGLSTSTEEQRYSVDLSTDFYFSYTYDLSRSLQENILSADWEKDGERQQLIDLPFTKLSLTLIGRRSSQYAGTRYLKRGANLLGNVANDVETEQVLWDVSSSPNFRLGRFSSFVQRRGSVPLRDLRAKYGNPIIVMNLVKRREKRRHEGLLHDQFLKAINYLNQFLPPSEHIAYMSFDVARCNKMSTVTSNVLTKMEEIAFKAVQAHGWFQLICSLQTFPIPYTRYMDHRSALPDFKP</sequence>
<accession>A0A0B1SLA1</accession>
<dbReference type="GO" id="GO:0043813">
    <property type="term" value="F:phosphatidylinositol-3,5-bisphosphate 5-phosphatase activity"/>
    <property type="evidence" value="ECO:0007669"/>
    <property type="project" value="InterPro"/>
</dbReference>
<evidence type="ECO:0000313" key="6">
    <source>
        <dbReference type="Proteomes" id="UP000053660"/>
    </source>
</evidence>
<dbReference type="GO" id="GO:0012505">
    <property type="term" value="C:endomembrane system"/>
    <property type="evidence" value="ECO:0007669"/>
    <property type="project" value="UniProtKB-SubCell"/>
</dbReference>
<feature type="domain" description="SAC" evidence="4">
    <location>
        <begin position="134"/>
        <end position="198"/>
    </location>
</feature>
<dbReference type="PROSITE" id="PS50275">
    <property type="entry name" value="SAC"/>
    <property type="match status" value="1"/>
</dbReference>
<dbReference type="GO" id="GO:0046856">
    <property type="term" value="P:phosphatidylinositol dephosphorylation"/>
    <property type="evidence" value="ECO:0007669"/>
    <property type="project" value="InterPro"/>
</dbReference>
<dbReference type="Proteomes" id="UP000053660">
    <property type="component" value="Unassembled WGS sequence"/>
</dbReference>
<name>A0A0B1SLA1_OESDE</name>
<feature type="non-terminal residue" evidence="5">
    <location>
        <position position="1"/>
    </location>
</feature>
<feature type="non-terminal residue" evidence="5">
    <location>
        <position position="314"/>
    </location>
</feature>
<organism evidence="5 6">
    <name type="scientific">Oesophagostomum dentatum</name>
    <name type="common">Nodular worm</name>
    <dbReference type="NCBI Taxonomy" id="61180"/>
    <lineage>
        <taxon>Eukaryota</taxon>
        <taxon>Metazoa</taxon>
        <taxon>Ecdysozoa</taxon>
        <taxon>Nematoda</taxon>
        <taxon>Chromadorea</taxon>
        <taxon>Rhabditida</taxon>
        <taxon>Rhabditina</taxon>
        <taxon>Rhabditomorpha</taxon>
        <taxon>Strongyloidea</taxon>
        <taxon>Strongylidae</taxon>
        <taxon>Oesophagostomum</taxon>
    </lineage>
</organism>
<keyword evidence="2" id="KW-0378">Hydrolase</keyword>
<dbReference type="AlphaFoldDB" id="A0A0B1SLA1"/>
<dbReference type="Pfam" id="PF02383">
    <property type="entry name" value="Syja_N"/>
    <property type="match status" value="3"/>
</dbReference>
<dbReference type="PANTHER" id="PTHR45738:SF5">
    <property type="entry name" value="POLYPHOSPHOINOSITIDE PHOSPHATASE"/>
    <property type="match status" value="1"/>
</dbReference>
<evidence type="ECO:0000256" key="2">
    <source>
        <dbReference type="ARBA" id="ARBA00022801"/>
    </source>
</evidence>
<gene>
    <name evidence="5" type="ORF">OESDEN_15972</name>
</gene>
<dbReference type="InterPro" id="IPR043573">
    <property type="entry name" value="Fig4-like"/>
</dbReference>
<keyword evidence="3" id="KW-0472">Membrane</keyword>